<evidence type="ECO:0000313" key="3">
    <source>
        <dbReference type="Proteomes" id="UP000316714"/>
    </source>
</evidence>
<comment type="caution">
    <text evidence="2">The sequence shown here is derived from an EMBL/GenBank/DDBJ whole genome shotgun (WGS) entry which is preliminary data.</text>
</comment>
<protein>
    <recommendedName>
        <fullName evidence="4">PEP-CTERM protein-sorting domain-containing protein</fullName>
    </recommendedName>
</protein>
<proteinExistence type="predicted"/>
<dbReference type="Proteomes" id="UP000316714">
    <property type="component" value="Unassembled WGS sequence"/>
</dbReference>
<evidence type="ECO:0000256" key="1">
    <source>
        <dbReference type="SAM" id="MobiDB-lite"/>
    </source>
</evidence>
<organism evidence="2 3">
    <name type="scientific">Posidoniimonas corsicana</name>
    <dbReference type="NCBI Taxonomy" id="1938618"/>
    <lineage>
        <taxon>Bacteria</taxon>
        <taxon>Pseudomonadati</taxon>
        <taxon>Planctomycetota</taxon>
        <taxon>Planctomycetia</taxon>
        <taxon>Pirellulales</taxon>
        <taxon>Lacipirellulaceae</taxon>
        <taxon>Posidoniimonas</taxon>
    </lineage>
</organism>
<feature type="compositionally biased region" description="Low complexity" evidence="1">
    <location>
        <begin position="157"/>
        <end position="166"/>
    </location>
</feature>
<sequence length="374" mass="34789">MTRIAATATMLLGVCLTIEKVRSAPLNPNDFVSLGGMPSGGFVIDTDALTFAGSPGGVLHAQGGGAPDVAVFVFDGGGSLASGEAVTVTGGNALALLFRGSATLAGTIDVSGADGVDAVQNVVTGIGGAGVAGGGRGGNGGPFSANQDGVGPGHGVVGSNSASVSGVGSGSGGGFGTMGGRGGVAVTFRPGGPAYGEPLRDLLHAGSGGGGGGGQGVSRLGGGGGAGGGALEIGATMSLTFAGASILANGGDGAEGFADGGAGSGGGILLHARDIHFDASTLIQANGGDGGGGVNLGGCGGGGRVEIVYQQGGGFSNLATIEANAGAFGGDCTDGEPVVTEVAVPEPAGLPLLALASIAASRRGPRRVHAVATL</sequence>
<reference evidence="2 3" key="1">
    <citation type="submission" date="2019-02" db="EMBL/GenBank/DDBJ databases">
        <title>Deep-cultivation of Planctomycetes and their phenomic and genomic characterization uncovers novel biology.</title>
        <authorList>
            <person name="Wiegand S."/>
            <person name="Jogler M."/>
            <person name="Boedeker C."/>
            <person name="Pinto D."/>
            <person name="Vollmers J."/>
            <person name="Rivas-Marin E."/>
            <person name="Kohn T."/>
            <person name="Peeters S.H."/>
            <person name="Heuer A."/>
            <person name="Rast P."/>
            <person name="Oberbeckmann S."/>
            <person name="Bunk B."/>
            <person name="Jeske O."/>
            <person name="Meyerdierks A."/>
            <person name="Storesund J.E."/>
            <person name="Kallscheuer N."/>
            <person name="Luecker S."/>
            <person name="Lage O.M."/>
            <person name="Pohl T."/>
            <person name="Merkel B.J."/>
            <person name="Hornburger P."/>
            <person name="Mueller R.-W."/>
            <person name="Bruemmer F."/>
            <person name="Labrenz M."/>
            <person name="Spormann A.M."/>
            <person name="Op Den Camp H."/>
            <person name="Overmann J."/>
            <person name="Amann R."/>
            <person name="Jetten M.S.M."/>
            <person name="Mascher T."/>
            <person name="Medema M.H."/>
            <person name="Devos D.P."/>
            <person name="Kaster A.-K."/>
            <person name="Ovreas L."/>
            <person name="Rohde M."/>
            <person name="Galperin M.Y."/>
            <person name="Jogler C."/>
        </authorList>
    </citation>
    <scope>NUCLEOTIDE SEQUENCE [LARGE SCALE GENOMIC DNA]</scope>
    <source>
        <strain evidence="2 3">KOR34</strain>
    </source>
</reference>
<feature type="region of interest" description="Disordered" evidence="1">
    <location>
        <begin position="138"/>
        <end position="170"/>
    </location>
</feature>
<dbReference type="AlphaFoldDB" id="A0A5C5VH94"/>
<keyword evidence="3" id="KW-1185">Reference proteome</keyword>
<feature type="compositionally biased region" description="Gly residues" evidence="1">
    <location>
        <begin position="206"/>
        <end position="217"/>
    </location>
</feature>
<name>A0A5C5VH94_9BACT</name>
<dbReference type="EMBL" id="SIHJ01000001">
    <property type="protein sequence ID" value="TWT37978.1"/>
    <property type="molecule type" value="Genomic_DNA"/>
</dbReference>
<feature type="region of interest" description="Disordered" evidence="1">
    <location>
        <begin position="197"/>
        <end position="217"/>
    </location>
</feature>
<evidence type="ECO:0000313" key="2">
    <source>
        <dbReference type="EMBL" id="TWT37978.1"/>
    </source>
</evidence>
<gene>
    <name evidence="2" type="ORF">KOR34_29440</name>
</gene>
<dbReference type="RefSeq" id="WP_197531419.1">
    <property type="nucleotide sequence ID" value="NZ_SIHJ01000001.1"/>
</dbReference>
<evidence type="ECO:0008006" key="4">
    <source>
        <dbReference type="Google" id="ProtNLM"/>
    </source>
</evidence>
<accession>A0A5C5VH94</accession>